<keyword evidence="4" id="KW-0418">Kinase</keyword>
<dbReference type="PANTHER" id="PTHR43065:SF50">
    <property type="entry name" value="HISTIDINE KINASE"/>
    <property type="match status" value="1"/>
</dbReference>
<keyword evidence="8" id="KW-1185">Reference proteome</keyword>
<keyword evidence="7" id="KW-0067">ATP-binding</keyword>
<dbReference type="GO" id="GO:0005524">
    <property type="term" value="F:ATP binding"/>
    <property type="evidence" value="ECO:0007669"/>
    <property type="project" value="UniProtKB-KW"/>
</dbReference>
<dbReference type="InterPro" id="IPR003594">
    <property type="entry name" value="HATPase_dom"/>
</dbReference>
<keyword evidence="4" id="KW-0808">Transferase</keyword>
<keyword evidence="3" id="KW-0597">Phosphoprotein</keyword>
<dbReference type="EMBL" id="JANQDH010000071">
    <property type="protein sequence ID" value="MDH6060860.1"/>
    <property type="molecule type" value="Genomic_DNA"/>
</dbReference>
<dbReference type="SMART" id="SM00388">
    <property type="entry name" value="HisKA"/>
    <property type="match status" value="1"/>
</dbReference>
<dbReference type="PANTHER" id="PTHR43065">
    <property type="entry name" value="SENSOR HISTIDINE KINASE"/>
    <property type="match status" value="1"/>
</dbReference>
<dbReference type="InterPro" id="IPR036890">
    <property type="entry name" value="HATPase_C_sf"/>
</dbReference>
<dbReference type="EC" id="2.7.13.3" evidence="2"/>
<keyword evidence="5" id="KW-0902">Two-component regulatory system</keyword>
<evidence type="ECO:0000256" key="2">
    <source>
        <dbReference type="ARBA" id="ARBA00012438"/>
    </source>
</evidence>
<dbReference type="RefSeq" id="WP_280654870.1">
    <property type="nucleotide sequence ID" value="NZ_JANQDH010000071.1"/>
</dbReference>
<dbReference type="PRINTS" id="PR00344">
    <property type="entry name" value="BCTRLSENSOR"/>
</dbReference>
<protein>
    <recommendedName>
        <fullName evidence="2">histidine kinase</fullName>
        <ecNumber evidence="2">2.7.13.3</ecNumber>
    </recommendedName>
</protein>
<dbReference type="InterPro" id="IPR036097">
    <property type="entry name" value="HisK_dim/P_sf"/>
</dbReference>
<dbReference type="Pfam" id="PF02518">
    <property type="entry name" value="HATPase_c"/>
    <property type="match status" value="1"/>
</dbReference>
<dbReference type="CDD" id="cd00082">
    <property type="entry name" value="HisKA"/>
    <property type="match status" value="1"/>
</dbReference>
<dbReference type="SUPFAM" id="SSF55874">
    <property type="entry name" value="ATPase domain of HSP90 chaperone/DNA topoisomerase II/histidine kinase"/>
    <property type="match status" value="1"/>
</dbReference>
<dbReference type="SUPFAM" id="SSF47384">
    <property type="entry name" value="Homodimeric domain of signal transducing histidine kinase"/>
    <property type="match status" value="1"/>
</dbReference>
<evidence type="ECO:0000256" key="4">
    <source>
        <dbReference type="ARBA" id="ARBA00022777"/>
    </source>
</evidence>
<name>A0AA43GT31_9CYAN</name>
<dbReference type="SMART" id="SM00387">
    <property type="entry name" value="HATPase_c"/>
    <property type="match status" value="1"/>
</dbReference>
<evidence type="ECO:0000313" key="7">
    <source>
        <dbReference type="EMBL" id="MDH6060860.1"/>
    </source>
</evidence>
<comment type="catalytic activity">
    <reaction evidence="1">
        <text>ATP + protein L-histidine = ADP + protein N-phospho-L-histidine.</text>
        <dbReference type="EC" id="2.7.13.3"/>
    </reaction>
</comment>
<feature type="domain" description="Histidine kinase" evidence="6">
    <location>
        <begin position="198"/>
        <end position="452"/>
    </location>
</feature>
<evidence type="ECO:0000256" key="1">
    <source>
        <dbReference type="ARBA" id="ARBA00000085"/>
    </source>
</evidence>
<dbReference type="InterPro" id="IPR004358">
    <property type="entry name" value="Sig_transdc_His_kin-like_C"/>
</dbReference>
<dbReference type="Gene3D" id="1.10.287.130">
    <property type="match status" value="1"/>
</dbReference>
<evidence type="ECO:0000313" key="8">
    <source>
        <dbReference type="Proteomes" id="UP001159387"/>
    </source>
</evidence>
<dbReference type="Proteomes" id="UP001159387">
    <property type="component" value="Unassembled WGS sequence"/>
</dbReference>
<evidence type="ECO:0000256" key="3">
    <source>
        <dbReference type="ARBA" id="ARBA00022553"/>
    </source>
</evidence>
<evidence type="ECO:0000259" key="6">
    <source>
        <dbReference type="PROSITE" id="PS50109"/>
    </source>
</evidence>
<proteinExistence type="predicted"/>
<evidence type="ECO:0000256" key="5">
    <source>
        <dbReference type="ARBA" id="ARBA00023012"/>
    </source>
</evidence>
<keyword evidence="7" id="KW-0547">Nucleotide-binding</keyword>
<dbReference type="InterPro" id="IPR005467">
    <property type="entry name" value="His_kinase_dom"/>
</dbReference>
<dbReference type="AlphaFoldDB" id="A0AA43GT31"/>
<reference evidence="7 8" key="1">
    <citation type="journal article" date="2023" name="J. Phycol.">
        <title>Chrysosporum ovalisporum is synonymous with the true-branching cyanobacterium Umezakia natans (Nostocales/Aphanizomenonaceae).</title>
        <authorList>
            <person name="McGregor G.B."/>
            <person name="Sendall B.C."/>
            <person name="Niiyama Y."/>
            <person name="Tuji A."/>
            <person name="Willis A."/>
        </authorList>
    </citation>
    <scope>NUCLEOTIDE SEQUENCE [LARGE SCALE GENOMIC DNA]</scope>
    <source>
        <strain evidence="7 8">ANA360D</strain>
    </source>
</reference>
<comment type="caution">
    <text evidence="7">The sequence shown here is derived from an EMBL/GenBank/DDBJ whole genome shotgun (WGS) entry which is preliminary data.</text>
</comment>
<dbReference type="PROSITE" id="PS50109">
    <property type="entry name" value="HIS_KIN"/>
    <property type="match status" value="1"/>
</dbReference>
<dbReference type="GO" id="GO:0000155">
    <property type="term" value="F:phosphorelay sensor kinase activity"/>
    <property type="evidence" value="ECO:0007669"/>
    <property type="project" value="InterPro"/>
</dbReference>
<organism evidence="7 8">
    <name type="scientific">Chrysosporum bergii ANA360D</name>
    <dbReference type="NCBI Taxonomy" id="617107"/>
    <lineage>
        <taxon>Bacteria</taxon>
        <taxon>Bacillati</taxon>
        <taxon>Cyanobacteriota</taxon>
        <taxon>Cyanophyceae</taxon>
        <taxon>Nostocales</taxon>
        <taxon>Nodulariaceae</taxon>
        <taxon>Chrysosporum</taxon>
    </lineage>
</organism>
<accession>A0AA43GT31</accession>
<dbReference type="Gene3D" id="3.30.565.10">
    <property type="entry name" value="Histidine kinase-like ATPase, C-terminal domain"/>
    <property type="match status" value="1"/>
</dbReference>
<sequence>MPAMGSVTNANELNLRLDSTVEILPLWDIMVLVERQVNELTKLFDQDPLLPGVVLTDNSSYQGMMSRKKFFEHMSRPYSLGLFSGRSIQHLYEFLKPDVFMLTGDTLIVEATQGALQRSPELVYEPIVVKTTSGNHQLLDFHQLLLANSQIHSLTLAKLQRVEEQSRVAKAGFKDLQQNYTRLLQNDKMAALGQLVAGVAHEINNPVNFITGNLLYVKDYSQKILKIINLYRLHYPDPVAEIQTEAREIELDFLTEDLPSLLNSMQIGCDRIEQIVRSLKNFSRLDEAEKKTVNIHEGIDSTLLILQSRLKKHKSSESINLVKEYGHLPLVECYPGLLNQVFMNILTNAIDALEESIVKGRKNHNPSIKICTQLISNNCVEIRIIDNGTGIPENIKKQLFDPFFTTKPVGKGTGLGLSISYQIIVEKHGGQINCVSTLGEGTEFIITVPVVKEQ</sequence>
<dbReference type="InterPro" id="IPR003661">
    <property type="entry name" value="HisK_dim/P_dom"/>
</dbReference>
<gene>
    <name evidence="7" type="ORF">NWP17_10480</name>
</gene>